<evidence type="ECO:0000259" key="13">
    <source>
        <dbReference type="Pfam" id="PF16418"/>
    </source>
</evidence>
<dbReference type="GO" id="GO:0000932">
    <property type="term" value="C:P-body"/>
    <property type="evidence" value="ECO:0007669"/>
    <property type="project" value="TreeGrafter"/>
</dbReference>
<feature type="domain" description="CCR4-Not complex component Not1 C-terminal" evidence="9">
    <location>
        <begin position="1883"/>
        <end position="2275"/>
    </location>
</feature>
<dbReference type="InterPro" id="IPR032194">
    <property type="entry name" value="CNOT1_HEAT"/>
</dbReference>
<feature type="domain" description="CCR4-NOT transcription complex subunit 1 TTP binding" evidence="12">
    <location>
        <begin position="751"/>
        <end position="933"/>
    </location>
</feature>
<evidence type="ECO:0000256" key="2">
    <source>
        <dbReference type="ARBA" id="ARBA00022491"/>
    </source>
</evidence>
<feature type="region of interest" description="Disordered" evidence="8">
    <location>
        <begin position="1"/>
        <end position="48"/>
    </location>
</feature>
<proteinExistence type="predicted"/>
<dbReference type="Proteomes" id="UP000193411">
    <property type="component" value="Unassembled WGS sequence"/>
</dbReference>
<dbReference type="InterPro" id="IPR032193">
    <property type="entry name" value="CNOT1_TTP_bind"/>
</dbReference>
<comment type="subcellular location">
    <subcellularLocation>
        <location evidence="1">Nucleus</location>
    </subcellularLocation>
</comment>
<dbReference type="Pfam" id="PF25097">
    <property type="entry name" value="ARM_Cnot1"/>
    <property type="match status" value="1"/>
</dbReference>
<evidence type="ECO:0000256" key="3">
    <source>
        <dbReference type="ARBA" id="ARBA00023015"/>
    </source>
</evidence>
<dbReference type="Gene3D" id="1.25.40.180">
    <property type="match status" value="1"/>
</dbReference>
<comment type="caution">
    <text evidence="15">The sequence shown here is derived from an EMBL/GenBank/DDBJ whole genome shotgun (WGS) entry which is preliminary data.</text>
</comment>
<feature type="compositionally biased region" description="Low complexity" evidence="8">
    <location>
        <begin position="1"/>
        <end position="31"/>
    </location>
</feature>
<keyword evidence="2" id="KW-0678">Repressor</keyword>
<dbReference type="InterPro" id="IPR032191">
    <property type="entry name" value="CNOT1_CAF1_bind"/>
</dbReference>
<dbReference type="InterPro" id="IPR007196">
    <property type="entry name" value="CCR4-Not_Not1_C"/>
</dbReference>
<organism evidence="15 16">
    <name type="scientific">Catenaria anguillulae PL171</name>
    <dbReference type="NCBI Taxonomy" id="765915"/>
    <lineage>
        <taxon>Eukaryota</taxon>
        <taxon>Fungi</taxon>
        <taxon>Fungi incertae sedis</taxon>
        <taxon>Blastocladiomycota</taxon>
        <taxon>Blastocladiomycetes</taxon>
        <taxon>Blastocladiales</taxon>
        <taxon>Catenariaceae</taxon>
        <taxon>Catenaria</taxon>
    </lineage>
</organism>
<dbReference type="PANTHER" id="PTHR13162:SF8">
    <property type="entry name" value="CCR4-NOT TRANSCRIPTION COMPLEX SUBUNIT 1"/>
    <property type="match status" value="1"/>
</dbReference>
<protein>
    <recommendedName>
        <fullName evidence="7">General negative regulator of transcription subunit 1</fullName>
    </recommendedName>
</protein>
<dbReference type="EMBL" id="MCFL01000005">
    <property type="protein sequence ID" value="ORZ39473.1"/>
    <property type="molecule type" value="Genomic_DNA"/>
</dbReference>
<dbReference type="Pfam" id="PF12842">
    <property type="entry name" value="DUF3819"/>
    <property type="match status" value="1"/>
</dbReference>
<dbReference type="PANTHER" id="PTHR13162">
    <property type="entry name" value="CCR4-NOT TRANSCRIPTION COMPLEX"/>
    <property type="match status" value="1"/>
</dbReference>
<dbReference type="Gene3D" id="1.25.40.840">
    <property type="entry name" value="CCR4-NOT transcription complex subunit 1 TTP binding domain"/>
    <property type="match status" value="1"/>
</dbReference>
<reference evidence="15 16" key="1">
    <citation type="submission" date="2016-07" db="EMBL/GenBank/DDBJ databases">
        <title>Pervasive Adenine N6-methylation of Active Genes in Fungi.</title>
        <authorList>
            <consortium name="DOE Joint Genome Institute"/>
            <person name="Mondo S.J."/>
            <person name="Dannebaum R.O."/>
            <person name="Kuo R.C."/>
            <person name="Labutti K."/>
            <person name="Haridas S."/>
            <person name="Kuo A."/>
            <person name="Salamov A."/>
            <person name="Ahrendt S.R."/>
            <person name="Lipzen A."/>
            <person name="Sullivan W."/>
            <person name="Andreopoulos W.B."/>
            <person name="Clum A."/>
            <person name="Lindquist E."/>
            <person name="Daum C."/>
            <person name="Ramamoorthy G.K."/>
            <person name="Gryganskyi A."/>
            <person name="Culley D."/>
            <person name="Magnuson J.K."/>
            <person name="James T.Y."/>
            <person name="O'Malley M.A."/>
            <person name="Stajich J.E."/>
            <person name="Spatafora J.W."/>
            <person name="Visel A."/>
            <person name="Grigoriev I.V."/>
        </authorList>
    </citation>
    <scope>NUCLEOTIDE SEQUENCE [LARGE SCALE GENOMIC DNA]</scope>
    <source>
        <strain evidence="15 16">PL171</strain>
    </source>
</reference>
<keyword evidence="3" id="KW-0805">Transcription regulation</keyword>
<evidence type="ECO:0000259" key="12">
    <source>
        <dbReference type="Pfam" id="PF16417"/>
    </source>
</evidence>
<evidence type="ECO:0000259" key="14">
    <source>
        <dbReference type="Pfam" id="PF25097"/>
    </source>
</evidence>
<dbReference type="InterPro" id="IPR055454">
    <property type="entry name" value="CNOT1-like_NOT1_connector"/>
</dbReference>
<dbReference type="GO" id="GO:0030015">
    <property type="term" value="C:CCR4-NOT core complex"/>
    <property type="evidence" value="ECO:0007669"/>
    <property type="project" value="InterPro"/>
</dbReference>
<evidence type="ECO:0000256" key="5">
    <source>
        <dbReference type="ARBA" id="ARBA00023242"/>
    </source>
</evidence>
<accession>A0A1Y2I0H2</accession>
<feature type="region of interest" description="Disordered" evidence="8">
    <location>
        <begin position="1678"/>
        <end position="1704"/>
    </location>
</feature>
<evidence type="ECO:0000259" key="11">
    <source>
        <dbReference type="Pfam" id="PF16415"/>
    </source>
</evidence>
<keyword evidence="16" id="KW-1185">Reference proteome</keyword>
<dbReference type="Pfam" id="PF16417">
    <property type="entry name" value="CNOT1_TTP_bind"/>
    <property type="match status" value="1"/>
</dbReference>
<keyword evidence="4" id="KW-0804">Transcription</keyword>
<dbReference type="GO" id="GO:0005634">
    <property type="term" value="C:nucleus"/>
    <property type="evidence" value="ECO:0007669"/>
    <property type="project" value="UniProtKB-SubCell"/>
</dbReference>
<feature type="domain" description="CCR4-NOT transcription complex subunit 1 CAF1-binding" evidence="11">
    <location>
        <begin position="955"/>
        <end position="1170"/>
    </location>
</feature>
<dbReference type="GO" id="GO:0000289">
    <property type="term" value="P:nuclear-transcribed mRNA poly(A) tail shortening"/>
    <property type="evidence" value="ECO:0007669"/>
    <property type="project" value="UniProtKB-ARBA"/>
</dbReference>
<dbReference type="Gene3D" id="1.25.40.800">
    <property type="match status" value="1"/>
</dbReference>
<comment type="function">
    <text evidence="6">Acts as a component of the CCR4-NOT core complex, which in the nucleus seems to be a general transcription factor, and in the cytoplasm the major mRNA deadenylase involved in mRNA turnover. The NOT protein subcomplex negatively regulates the basal and activated transcription of many genes. Preferentially affects TC-type TATA element-dependent transcription. Could directly or indirectly inhibit component(s) of the general transcription machinery.</text>
</comment>
<dbReference type="GO" id="GO:0017148">
    <property type="term" value="P:negative regulation of translation"/>
    <property type="evidence" value="ECO:0007669"/>
    <property type="project" value="InterPro"/>
</dbReference>
<evidence type="ECO:0000313" key="16">
    <source>
        <dbReference type="Proteomes" id="UP000193411"/>
    </source>
</evidence>
<dbReference type="CDD" id="cd20710">
    <property type="entry name" value="NOT1_connector"/>
    <property type="match status" value="1"/>
</dbReference>
<feature type="compositionally biased region" description="Polar residues" evidence="8">
    <location>
        <begin position="32"/>
        <end position="45"/>
    </location>
</feature>
<evidence type="ECO:0000256" key="7">
    <source>
        <dbReference type="ARBA" id="ARBA00074459"/>
    </source>
</evidence>
<dbReference type="InterPro" id="IPR038535">
    <property type="entry name" value="CNOT1_TTP_bind_sf"/>
</dbReference>
<evidence type="ECO:0000313" key="15">
    <source>
        <dbReference type="EMBL" id="ORZ39473.1"/>
    </source>
</evidence>
<dbReference type="OrthoDB" id="1933107at2759"/>
<evidence type="ECO:0000259" key="10">
    <source>
        <dbReference type="Pfam" id="PF12842"/>
    </source>
</evidence>
<feature type="domain" description="CCR4-NOT transcription complex subunit 1" evidence="10">
    <location>
        <begin position="1261"/>
        <end position="1402"/>
    </location>
</feature>
<dbReference type="STRING" id="765915.A0A1Y2I0H2"/>
<dbReference type="Gene3D" id="1.25.40.790">
    <property type="match status" value="1"/>
</dbReference>
<feature type="domain" description="CCR4-NOT transcription complex subunit 1-like NOT1 connector" evidence="14">
    <location>
        <begin position="1496"/>
        <end position="1673"/>
    </location>
</feature>
<dbReference type="Pfam" id="PF04054">
    <property type="entry name" value="Not1"/>
    <property type="match status" value="1"/>
</dbReference>
<evidence type="ECO:0000256" key="1">
    <source>
        <dbReference type="ARBA" id="ARBA00004123"/>
    </source>
</evidence>
<dbReference type="InterPro" id="IPR024557">
    <property type="entry name" value="CNOT1_dom_4"/>
</dbReference>
<dbReference type="Pfam" id="PF16415">
    <property type="entry name" value="CNOT1_CAF1_bind"/>
    <property type="match status" value="1"/>
</dbReference>
<dbReference type="FunFam" id="1.25.40.180:FF:000012">
    <property type="entry name" value="Ccr4-Not transcription complex subunit"/>
    <property type="match status" value="1"/>
</dbReference>
<evidence type="ECO:0000256" key="4">
    <source>
        <dbReference type="ARBA" id="ARBA00023163"/>
    </source>
</evidence>
<dbReference type="GO" id="GO:0060090">
    <property type="term" value="F:molecular adaptor activity"/>
    <property type="evidence" value="ECO:0007669"/>
    <property type="project" value="TreeGrafter"/>
</dbReference>
<name>A0A1Y2I0H2_9FUNG</name>
<evidence type="ECO:0000256" key="6">
    <source>
        <dbReference type="ARBA" id="ARBA00059181"/>
    </source>
</evidence>
<dbReference type="Pfam" id="PF16418">
    <property type="entry name" value="CNOT1_HEAT"/>
    <property type="match status" value="1"/>
</dbReference>
<sequence length="2282" mass="248539">MPVIPSSAAQSQSPLPLSPLIATTSSSTASAQRTASDTRPTSPSGAASHLLNALYPSTNRDSLAASSNVPSSSKSASSSLARLSNTAVPVAHLARFLPTLLTTPPPALDSDDLASFDTLSPSHAAVFDLVDRTGLHQVFLRDVLTLAVRSIPDSALNSSTVDLFAWSATSSFEYPGLVPLIRATVHRAFQGPTPVWYKALTAVSRQVSDDNNGGDRDAAGVKLVKILTACGAKPHELFVVGLAFLPAFSTQEPAHELALDLVSRGTSILGQYRESAELPIALYEYINQASAPAFPLIARRVLSMSTLFDPSATMSSSNASAISEEKSIAALLRQAGFNVLATADVFHQCLVAHMDNNSKLVSSALADPAQVGRALGTMIMTCSDLPTDPATAPGGSWTHIINDAPRHLRRSSWNVDEFISAVHAHASPAPPDWVQVVKALDFEGFQVKDLAAFELLLDVYRKGATKSGSSKKFPIKEVLFTPAPWQHPYAQYSLLVQCVSAPPDMFNFSDYSEAELAKVVPPQVLAVAAGSGSKAPIVSLPNQALNALDVHATLLQLLKAQECASEVKQFLSNASIQAPEMLLLGLVQLPGAPWDGVHAERVAFLTKEFLLGRPTSAFVLKEMWRIAPDLVRARMVELHREDASRLGRLLDVCQELKVLGDVLKSTPFTYALDLAALASRREFLNLERWIAEMVGEHGAPFAKACVEYVKVKLDAPKSPLSVEVANLFAKALTGHKATLPADLVASLAELSASLQARNASGFNDEIEKQALEYFDSFYKDEFTLEAFIGHLMTLSQTQERASQDLFACAVSTFMEERKFFASYPERTLMASAAFLGQLIANNLLVAADTILPASASSDKQKGTTMQDAALAFILEGLSQTPTETSKMFHFGFRAVQQFALRIPEFPSFATSLAQIPGIQQSAPEIVQLIQDRLPSKPFKAINVDEALVAGLEAGAPPDNVQDKLLFIMNNLSLTNVENKVKDAQNLLPLEYFRWFASHLVRRRAAREANYQGLYQELLRGWGSTQLDKAVLYETYTLAEAVLNSEKAWEEPSERTKLKHIGSWLGGLTLARDRPIMYKHLAMKELLLEGYDHQRLVVAVPFVCQVLKEASQSTVFLPPNPWLMAILGVLVELYHFADIKLNLKFEIEVLCKSISIELSEIRPTELLKFRRTAGLPAAELAASVAADVVGTAAAIGGAGVLAPGAGAAAVVTGSTPPIGPMLPGPPGMGGMMQEPAHVILANLATYIVLNPTLMGHPSPGGLKRLMHIAFDRAIRETLAPVVERSVTIAAISTRELVAKDFSSEPDEVKMRKASHLMSQHLAGSLALVTCKEPLRLSMASHLRTLMLQNGLTEQVISDQLLQLLVGDNLDLGCHIVARAAMEKAAPELDEQLAPALLKRKRTRELGQQFFELPPGSSADYQRRLAGLPDPLKLKVGGLTPFQLAVYEEYARGPGAAGRGGEEGGAAGVAGSEEVTLQQSIDRFTKAMSDLETQLAEASMYPNLAELPPSNETRTLIRQITQYLPSPSNPSRDDVALMFCTKVLQPLYSATTDIAREAYALVLRELCGGSVRAGREVVQWLLYAEDERKYNVLATAALIRVQVIPVALLDAQLGRLIESGKNLVEYATEVINVTLQLGLAASQDWFNTVNILFRLEQAGKAPEAVRTFLTALRQQVIQGSANGRPATDNDGAMSSPMTNGAGANGDVSEMDRQLLVRDRLTYLFTEWVKVTLSPSPTEQLFESAVRELQRSLVFTSENECCLFIRLSLEHSINVWFEAVKANAAPAIASQAIDAFAKLIVMLTKYHDEAIAPAPGLIVPATLGETADPELVDGEIDTPAVRARLAMFKKMYAIVVLSVTAAHEVEKRAFNQRPYFRLFSSLMYELNWQETAFQPISLIMLKAIGDGLHVLQPATTPGFAFSWLALIAHRQFMPKLLLQDGQRGWPVFARLSLDLFRSLVPFLREGFLREPQRHLYRGALRLLLVLLHDFPEFLCEHYYSLCAAIPPGCLQLRNLVLSAFPRSMRLPDPFNQTMRMDVLPESHLLPSVPLDLLYDTVAQVGLSPHQWEPVLAAAKVRLTNGAKDEVTGSTYNVPLIHAIVLLSGHQDADKTAAKDVKTAENAAAVAASPASTNGSGVITIDTAEGSTAHFIRSLLAELDSEGRYHVLSAITNHLRYPNAHTKYFSELLLYLFQCTDLAPPVQANGMPEPTSSAATAGINDALQEQITRVLLERLIANRPHPWGLLVTFIELIKDTKYDFWSHGFTRCAPDLERLFESVSRSVNHH</sequence>
<feature type="domain" description="CCR4-NOT transcription complex subunit 1 HEAT repeat" evidence="13">
    <location>
        <begin position="605"/>
        <end position="717"/>
    </location>
</feature>
<dbReference type="InterPro" id="IPR040398">
    <property type="entry name" value="Not1"/>
</dbReference>
<evidence type="ECO:0000259" key="9">
    <source>
        <dbReference type="Pfam" id="PF04054"/>
    </source>
</evidence>
<keyword evidence="5" id="KW-0539">Nucleus</keyword>
<gene>
    <name evidence="15" type="ORF">BCR44DRAFT_28280</name>
</gene>
<evidence type="ECO:0000256" key="8">
    <source>
        <dbReference type="SAM" id="MobiDB-lite"/>
    </source>
</evidence>